<dbReference type="NCBIfam" id="NF047637">
    <property type="entry name" value="lipo_CC0125"/>
    <property type="match status" value="1"/>
</dbReference>
<evidence type="ECO:0000256" key="1">
    <source>
        <dbReference type="SAM" id="SignalP"/>
    </source>
</evidence>
<name>A0ABD5ARM4_ACICA</name>
<feature type="chain" id="PRO_5044773210" evidence="1">
    <location>
        <begin position="22"/>
        <end position="146"/>
    </location>
</feature>
<protein>
    <submittedName>
        <fullName evidence="2">Small secreted protein</fullName>
    </submittedName>
</protein>
<dbReference type="AlphaFoldDB" id="A0ABD5ARM4"/>
<comment type="caution">
    <text evidence="2">The sequence shown here is derived from an EMBL/GenBank/DDBJ whole genome shotgun (WGS) entry which is preliminary data.</text>
</comment>
<dbReference type="Proteomes" id="UP001240164">
    <property type="component" value="Unassembled WGS sequence"/>
</dbReference>
<evidence type="ECO:0000313" key="3">
    <source>
        <dbReference type="Proteomes" id="UP001240164"/>
    </source>
</evidence>
<proteinExistence type="predicted"/>
<feature type="signal peptide" evidence="1">
    <location>
        <begin position="1"/>
        <end position="21"/>
    </location>
</feature>
<evidence type="ECO:0000313" key="2">
    <source>
        <dbReference type="EMBL" id="MDP9805011.1"/>
    </source>
</evidence>
<dbReference type="EMBL" id="JAUSQP010000007">
    <property type="protein sequence ID" value="MDP9805011.1"/>
    <property type="molecule type" value="Genomic_DNA"/>
</dbReference>
<reference evidence="2 3" key="1">
    <citation type="submission" date="2023-07" db="EMBL/GenBank/DDBJ databases">
        <title>Sorghum-associated microbial communities from plants grown in Nebraska, USA.</title>
        <authorList>
            <person name="Schachtman D."/>
        </authorList>
    </citation>
    <scope>NUCLEOTIDE SEQUENCE [LARGE SCALE GENOMIC DNA]</scope>
    <source>
        <strain evidence="2 3">CC146</strain>
    </source>
</reference>
<accession>A0ABD5ARM4</accession>
<organism evidence="2 3">
    <name type="scientific">Acinetobacter calcoaceticus</name>
    <dbReference type="NCBI Taxonomy" id="471"/>
    <lineage>
        <taxon>Bacteria</taxon>
        <taxon>Pseudomonadati</taxon>
        <taxon>Pseudomonadota</taxon>
        <taxon>Gammaproteobacteria</taxon>
        <taxon>Moraxellales</taxon>
        <taxon>Moraxellaceae</taxon>
        <taxon>Acinetobacter</taxon>
        <taxon>Acinetobacter calcoaceticus/baumannii complex</taxon>
    </lineage>
</organism>
<sequence>MLLRLYSVVAICFSISGCATTYGTGKIGLTGGAMATTATPKLQKVIFYGNGFTSPDIAQKYALFRAAEYARDQGKPWFLMYATLTDAALDRTTLLPNLGSVDNKPAAFAYVRLLDQEQPNATRTDDILLLINEMRGKSITKSTSDN</sequence>
<dbReference type="RefSeq" id="WP_307013144.1">
    <property type="nucleotide sequence ID" value="NZ_JAUSQP010000007.1"/>
</dbReference>
<keyword evidence="1" id="KW-0732">Signal</keyword>
<dbReference type="PROSITE" id="PS51257">
    <property type="entry name" value="PROKAR_LIPOPROTEIN"/>
    <property type="match status" value="1"/>
</dbReference>
<gene>
    <name evidence="2" type="ORF">J2771_003319</name>
</gene>